<keyword evidence="2" id="KW-1133">Transmembrane helix</keyword>
<evidence type="ECO:0000313" key="4">
    <source>
        <dbReference type="Proteomes" id="UP000001887"/>
    </source>
</evidence>
<organism evidence="3 4">
    <name type="scientific">Pirellula staleyi (strain ATCC 27377 / DSM 6068 / ICPB 4128)</name>
    <name type="common">Pirella staleyi</name>
    <dbReference type="NCBI Taxonomy" id="530564"/>
    <lineage>
        <taxon>Bacteria</taxon>
        <taxon>Pseudomonadati</taxon>
        <taxon>Planctomycetota</taxon>
        <taxon>Planctomycetia</taxon>
        <taxon>Pirellulales</taxon>
        <taxon>Pirellulaceae</taxon>
        <taxon>Pirellula</taxon>
    </lineage>
</organism>
<feature type="transmembrane region" description="Helical" evidence="2">
    <location>
        <begin position="487"/>
        <end position="508"/>
    </location>
</feature>
<reference evidence="3 4" key="1">
    <citation type="journal article" date="2009" name="Stand. Genomic Sci.">
        <title>Complete genome sequence of Pirellula staleyi type strain (ATCC 27377).</title>
        <authorList>
            <person name="Clum A."/>
            <person name="Tindall B.J."/>
            <person name="Sikorski J."/>
            <person name="Ivanova N."/>
            <person name="Mavrommatis K."/>
            <person name="Lucas S."/>
            <person name="Glavina del Rio T."/>
            <person name="Nolan M."/>
            <person name="Chen F."/>
            <person name="Tice H."/>
            <person name="Pitluck S."/>
            <person name="Cheng J.F."/>
            <person name="Chertkov O."/>
            <person name="Brettin T."/>
            <person name="Han C."/>
            <person name="Detter J.C."/>
            <person name="Kuske C."/>
            <person name="Bruce D."/>
            <person name="Goodwin L."/>
            <person name="Ovchinikova G."/>
            <person name="Pati A."/>
            <person name="Mikhailova N."/>
            <person name="Chen A."/>
            <person name="Palaniappan K."/>
            <person name="Land M."/>
            <person name="Hauser L."/>
            <person name="Chang Y.J."/>
            <person name="Jeffries C.D."/>
            <person name="Chain P."/>
            <person name="Rohde M."/>
            <person name="Goker M."/>
            <person name="Bristow J."/>
            <person name="Eisen J.A."/>
            <person name="Markowitz V."/>
            <person name="Hugenholtz P."/>
            <person name="Kyrpides N.C."/>
            <person name="Klenk H.P."/>
            <person name="Lapidus A."/>
        </authorList>
    </citation>
    <scope>NUCLEOTIDE SEQUENCE [LARGE SCALE GENOMIC DNA]</scope>
    <source>
        <strain evidence="4">ATCC 27377 / DSM 6068 / ICPB 4128</strain>
    </source>
</reference>
<keyword evidence="2" id="KW-0472">Membrane</keyword>
<dbReference type="eggNOG" id="ENOG5033BKR">
    <property type="taxonomic scope" value="Bacteria"/>
</dbReference>
<accession>D2R3Y0</accession>
<dbReference type="OrthoDB" id="239825at2"/>
<protein>
    <submittedName>
        <fullName evidence="3">Uncharacterized protein</fullName>
    </submittedName>
</protein>
<keyword evidence="2" id="KW-0812">Transmembrane</keyword>
<dbReference type="Proteomes" id="UP000001887">
    <property type="component" value="Chromosome"/>
</dbReference>
<gene>
    <name evidence="3" type="ordered locus">Psta_4180</name>
</gene>
<feature type="region of interest" description="Disordered" evidence="1">
    <location>
        <begin position="45"/>
        <end position="86"/>
    </location>
</feature>
<name>D2R3Y0_PIRSD</name>
<keyword evidence="4" id="KW-1185">Reference proteome</keyword>
<evidence type="ECO:0000256" key="1">
    <source>
        <dbReference type="SAM" id="MobiDB-lite"/>
    </source>
</evidence>
<dbReference type="HOGENOM" id="CLU_504174_0_0_0"/>
<proteinExistence type="predicted"/>
<dbReference type="EMBL" id="CP001848">
    <property type="protein sequence ID" value="ADB18829.1"/>
    <property type="molecule type" value="Genomic_DNA"/>
</dbReference>
<dbReference type="KEGG" id="psl:Psta_4180"/>
<sequence length="540" mass="60876">MTLSFALQVLSCSFRRILAHRAAVCGVLAFCFVGLDIQPTSARQLSADDPATNVPTAELPASEPPKIEQPAATAPDTKAEESSDDLPWKSRMKSVVPVLRQPASPVEVLERFNIGDSQIASFISGLPIESGEEDVLVRILYRYPRLGRDNLLRWRQKDVSWDQLIADPNPRRGQIFLLKGEVQQIEAIALLPELVRLLEYKKYYRVEMKLDGSEQRAVVYTRFVPTQWKVGAPINEPATIDAMFLKAGAEDEDKKVELYFCGETFSWFPTKADPTRSIGPLELRLATWGFDVGLLDHLRKTNGKPILPEDREAFYEFLDIAPRVAKTTPRFETSPELDITKLMVKPESEHGAIYQFEASAVRIVKVLVEEPDVRARFGIHHYYEVDLFIPLRDKIITLGKSTKENEAPTYRNTFPVTVLLRELPPGITEGEDLDETLRCEALFFKVWSYQSGFTEKFEKLQPAPMMIGLHAEKVLREGRPSNVLADLVVGGAIVVVAIMVLALVFIFWRNDRNSKKQRSADQIDKIIIPSADEIPTSPPS</sequence>
<evidence type="ECO:0000256" key="2">
    <source>
        <dbReference type="SAM" id="Phobius"/>
    </source>
</evidence>
<evidence type="ECO:0000313" key="3">
    <source>
        <dbReference type="EMBL" id="ADB18829.1"/>
    </source>
</evidence>
<dbReference type="AlphaFoldDB" id="D2R3Y0"/>